<dbReference type="Proteomes" id="UP000046395">
    <property type="component" value="Unassembled WGS sequence"/>
</dbReference>
<evidence type="ECO:0000313" key="2">
    <source>
        <dbReference type="Proteomes" id="UP000046395"/>
    </source>
</evidence>
<evidence type="ECO:0000313" key="3">
    <source>
        <dbReference type="WBParaSite" id="TMUE_3000014144.1"/>
    </source>
</evidence>
<dbReference type="WBParaSite" id="TMUE_3000014144.1">
    <property type="protein sequence ID" value="TMUE_3000014144.1"/>
    <property type="gene ID" value="WBGene00302139"/>
</dbReference>
<name>A0A5S6R4A9_TRIMR</name>
<evidence type="ECO:0000256" key="1">
    <source>
        <dbReference type="SAM" id="MobiDB-lite"/>
    </source>
</evidence>
<organism evidence="2 3">
    <name type="scientific">Trichuris muris</name>
    <name type="common">Mouse whipworm</name>
    <dbReference type="NCBI Taxonomy" id="70415"/>
    <lineage>
        <taxon>Eukaryota</taxon>
        <taxon>Metazoa</taxon>
        <taxon>Ecdysozoa</taxon>
        <taxon>Nematoda</taxon>
        <taxon>Enoplea</taxon>
        <taxon>Dorylaimia</taxon>
        <taxon>Trichinellida</taxon>
        <taxon>Trichuridae</taxon>
        <taxon>Trichuris</taxon>
    </lineage>
</organism>
<keyword evidence="2" id="KW-1185">Reference proteome</keyword>
<feature type="region of interest" description="Disordered" evidence="1">
    <location>
        <begin position="1"/>
        <end position="25"/>
    </location>
</feature>
<protein>
    <submittedName>
        <fullName evidence="3">Uncharacterized protein</fullName>
    </submittedName>
</protein>
<reference evidence="3" key="1">
    <citation type="submission" date="2019-12" db="UniProtKB">
        <authorList>
            <consortium name="WormBaseParasite"/>
        </authorList>
    </citation>
    <scope>IDENTIFICATION</scope>
</reference>
<proteinExistence type="predicted"/>
<dbReference type="AlphaFoldDB" id="A0A5S6R4A9"/>
<sequence length="124" mass="13411">MEPTNKLANARVRPSPVQAGGDNRMRRTLFAVRPPPARLSFVRAKRGATQTSARAFALLSRSVRTSSLFSVTAYRRCMYFKLGTPATALTMAATNFRVANVLGQAGRGVNGTQPTTVSIALVRK</sequence>
<accession>A0A5S6R4A9</accession>